<dbReference type="PANTHER" id="PTHR13245:SF14">
    <property type="entry name" value="RRP15-LIKE PROTEIN"/>
    <property type="match status" value="1"/>
</dbReference>
<feature type="compositionally biased region" description="Low complexity" evidence="2">
    <location>
        <begin position="229"/>
        <end position="242"/>
    </location>
</feature>
<feature type="compositionally biased region" description="Acidic residues" evidence="2">
    <location>
        <begin position="69"/>
        <end position="95"/>
    </location>
</feature>
<dbReference type="PANTHER" id="PTHR13245">
    <property type="entry name" value="RRP15-LIKE PROTEIN"/>
    <property type="match status" value="1"/>
</dbReference>
<evidence type="ECO:0000256" key="2">
    <source>
        <dbReference type="SAM" id="MobiDB-lite"/>
    </source>
</evidence>
<name>A0A8J5CXC2_ZINOF</name>
<dbReference type="EMBL" id="JACMSC010000019">
    <property type="protein sequence ID" value="KAG6473663.1"/>
    <property type="molecule type" value="Genomic_DNA"/>
</dbReference>
<feature type="compositionally biased region" description="Basic and acidic residues" evidence="2">
    <location>
        <begin position="51"/>
        <end position="68"/>
    </location>
</feature>
<feature type="region of interest" description="Disordered" evidence="2">
    <location>
        <begin position="159"/>
        <end position="188"/>
    </location>
</feature>
<protein>
    <recommendedName>
        <fullName evidence="5">RRP15-like protein</fullName>
    </recommendedName>
</protein>
<comment type="caution">
    <text evidence="3">The sequence shown here is derived from an EMBL/GenBank/DDBJ whole genome shotgun (WGS) entry which is preliminary data.</text>
</comment>
<dbReference type="GO" id="GO:0000460">
    <property type="term" value="P:maturation of 5.8S rRNA"/>
    <property type="evidence" value="ECO:0007669"/>
    <property type="project" value="TreeGrafter"/>
</dbReference>
<gene>
    <name evidence="3" type="ORF">ZIOFF_067580</name>
</gene>
<feature type="region of interest" description="Disordered" evidence="2">
    <location>
        <begin position="229"/>
        <end position="283"/>
    </location>
</feature>
<dbReference type="GO" id="GO:0000470">
    <property type="term" value="P:maturation of LSU-rRNA"/>
    <property type="evidence" value="ECO:0007669"/>
    <property type="project" value="TreeGrafter"/>
</dbReference>
<evidence type="ECO:0008006" key="5">
    <source>
        <dbReference type="Google" id="ProtNLM"/>
    </source>
</evidence>
<evidence type="ECO:0000313" key="3">
    <source>
        <dbReference type="EMBL" id="KAG6473663.1"/>
    </source>
</evidence>
<accession>A0A8J5CXC2</accession>
<evidence type="ECO:0000313" key="4">
    <source>
        <dbReference type="Proteomes" id="UP000734854"/>
    </source>
</evidence>
<keyword evidence="4" id="KW-1185">Reference proteome</keyword>
<feature type="compositionally biased region" description="Basic residues" evidence="2">
    <location>
        <begin position="20"/>
        <end position="39"/>
    </location>
</feature>
<organism evidence="3 4">
    <name type="scientific">Zingiber officinale</name>
    <name type="common">Ginger</name>
    <name type="synonym">Amomum zingiber</name>
    <dbReference type="NCBI Taxonomy" id="94328"/>
    <lineage>
        <taxon>Eukaryota</taxon>
        <taxon>Viridiplantae</taxon>
        <taxon>Streptophyta</taxon>
        <taxon>Embryophyta</taxon>
        <taxon>Tracheophyta</taxon>
        <taxon>Spermatophyta</taxon>
        <taxon>Magnoliopsida</taxon>
        <taxon>Liliopsida</taxon>
        <taxon>Zingiberales</taxon>
        <taxon>Zingiberaceae</taxon>
        <taxon>Zingiber</taxon>
    </lineage>
</organism>
<proteinExistence type="inferred from homology"/>
<dbReference type="InterPro" id="IPR012459">
    <property type="entry name" value="Rrp15"/>
</dbReference>
<evidence type="ECO:0000256" key="1">
    <source>
        <dbReference type="ARBA" id="ARBA00007462"/>
    </source>
</evidence>
<dbReference type="GO" id="GO:0030687">
    <property type="term" value="C:preribosome, large subunit precursor"/>
    <property type="evidence" value="ECO:0007669"/>
    <property type="project" value="TreeGrafter"/>
</dbReference>
<comment type="similarity">
    <text evidence="1">Belongs to the RRP15 family.</text>
</comment>
<dbReference type="Pfam" id="PF07890">
    <property type="entry name" value="Rrp15p"/>
    <property type="match status" value="1"/>
</dbReference>
<feature type="region of interest" description="Disordered" evidence="2">
    <location>
        <begin position="1"/>
        <end position="114"/>
    </location>
</feature>
<sequence>MAAALQTLDAGAVAANPVVARKRRSNHSKAKSSRKRLRQRTTPMGTAKHQKPTEKMKKLFQKRAREYNSDEEADDADKDFPEDPSSDEEKDEDLGVGDYGSDGSEGDEEDEEGVKHGITRLLEGCRAFKVAFAKIMKRNLPDDPLGPILSAHKKLVAEKLAEEDSEQKMKGETKKQRHSADEKGHTKPDNFLDAKEKFLISVATKGVFFLHVCRCLGFSVVKLFNAVSKAQSSQSGSNPSSSKDAKVLAKRRKQAFFSELHKPAPQISDSNKGNKDEPGWAPLRDSYMLTHSKLKDWDKMAEPAAAVNGEKVLSDSSSDDE</sequence>
<dbReference type="Proteomes" id="UP000734854">
    <property type="component" value="Unassembled WGS sequence"/>
</dbReference>
<reference evidence="3 4" key="1">
    <citation type="submission" date="2020-08" db="EMBL/GenBank/DDBJ databases">
        <title>Plant Genome Project.</title>
        <authorList>
            <person name="Zhang R.-G."/>
        </authorList>
    </citation>
    <scope>NUCLEOTIDE SEQUENCE [LARGE SCALE GENOMIC DNA]</scope>
    <source>
        <tissue evidence="3">Rhizome</tissue>
    </source>
</reference>
<dbReference type="AlphaFoldDB" id="A0A8J5CXC2"/>